<reference evidence="2 3" key="1">
    <citation type="journal article" date="2019" name="Int. J. Syst. Evol. Microbiol.">
        <title>The Global Catalogue of Microorganisms (GCM) 10K type strain sequencing project: providing services to taxonomists for standard genome sequencing and annotation.</title>
        <authorList>
            <consortium name="The Broad Institute Genomics Platform"/>
            <consortium name="The Broad Institute Genome Sequencing Center for Infectious Disease"/>
            <person name="Wu L."/>
            <person name="Ma J."/>
        </authorList>
    </citation>
    <scope>NUCLEOTIDE SEQUENCE [LARGE SCALE GENOMIC DNA]</scope>
    <source>
        <strain evidence="2 3">JCM 16211</strain>
    </source>
</reference>
<sequence length="53" mass="6058">MELIKELFSSSLGIMSALMILFMIGMGVFFTVLFVKKAYEAQEPQSEQPQNRQ</sequence>
<evidence type="ECO:0000256" key="1">
    <source>
        <dbReference type="SAM" id="Phobius"/>
    </source>
</evidence>
<feature type="transmembrane region" description="Helical" evidence="1">
    <location>
        <begin position="12"/>
        <end position="35"/>
    </location>
</feature>
<comment type="caution">
    <text evidence="2">The sequence shown here is derived from an EMBL/GenBank/DDBJ whole genome shotgun (WGS) entry which is preliminary data.</text>
</comment>
<dbReference type="InterPro" id="IPR021494">
    <property type="entry name" value="DUF3149"/>
</dbReference>
<evidence type="ECO:0000313" key="3">
    <source>
        <dbReference type="Proteomes" id="UP001501221"/>
    </source>
</evidence>
<evidence type="ECO:0008006" key="4">
    <source>
        <dbReference type="Google" id="ProtNLM"/>
    </source>
</evidence>
<keyword evidence="1" id="KW-1133">Transmembrane helix</keyword>
<keyword evidence="1" id="KW-0472">Membrane</keyword>
<protein>
    <recommendedName>
        <fullName evidence="4">DUF3149 domain-containing protein</fullName>
    </recommendedName>
</protein>
<dbReference type="RefSeq" id="WP_343986435.1">
    <property type="nucleotide sequence ID" value="NZ_BAAAFM010000001.1"/>
</dbReference>
<dbReference type="Pfam" id="PF11346">
    <property type="entry name" value="DUF3149"/>
    <property type="match status" value="1"/>
</dbReference>
<gene>
    <name evidence="2" type="ORF">GCM10009123_06500</name>
</gene>
<organism evidence="2 3">
    <name type="scientific">Kangiella japonica</name>
    <dbReference type="NCBI Taxonomy" id="647384"/>
    <lineage>
        <taxon>Bacteria</taxon>
        <taxon>Pseudomonadati</taxon>
        <taxon>Pseudomonadota</taxon>
        <taxon>Gammaproteobacteria</taxon>
        <taxon>Kangiellales</taxon>
        <taxon>Kangiellaceae</taxon>
        <taxon>Kangiella</taxon>
    </lineage>
</organism>
<name>A0ABN0SV62_9GAMM</name>
<keyword evidence="1" id="KW-0812">Transmembrane</keyword>
<keyword evidence="3" id="KW-1185">Reference proteome</keyword>
<accession>A0ABN0SV62</accession>
<evidence type="ECO:0000313" key="2">
    <source>
        <dbReference type="EMBL" id="GAA0201897.1"/>
    </source>
</evidence>
<dbReference type="Proteomes" id="UP001501221">
    <property type="component" value="Unassembled WGS sequence"/>
</dbReference>
<dbReference type="EMBL" id="BAAAFM010000001">
    <property type="protein sequence ID" value="GAA0201897.1"/>
    <property type="molecule type" value="Genomic_DNA"/>
</dbReference>
<proteinExistence type="predicted"/>